<keyword evidence="4" id="KW-0808">Transferase</keyword>
<evidence type="ECO:0000256" key="7">
    <source>
        <dbReference type="ARBA" id="ARBA00022786"/>
    </source>
</evidence>
<evidence type="ECO:0000259" key="14">
    <source>
        <dbReference type="PROSITE" id="PS51466"/>
    </source>
</evidence>
<dbReference type="OrthoDB" id="10263264at2759"/>
<dbReference type="AlphaFoldDB" id="T1EHV8"/>
<keyword evidence="8" id="KW-0862">Zinc</keyword>
<dbReference type="SMART" id="SM00513">
    <property type="entry name" value="SAP"/>
    <property type="match status" value="1"/>
</dbReference>
<feature type="domain" description="SAP" evidence="12">
    <location>
        <begin position="7"/>
        <end position="41"/>
    </location>
</feature>
<keyword evidence="7" id="KW-0833">Ubl conjugation pathway</keyword>
<dbReference type="GO" id="GO:0005634">
    <property type="term" value="C:nucleus"/>
    <property type="evidence" value="ECO:0007669"/>
    <property type="project" value="UniProtKB-SubCell"/>
</dbReference>
<dbReference type="eggNOG" id="KOG2169">
    <property type="taxonomic scope" value="Eukaryota"/>
</dbReference>
<proteinExistence type="inferred from homology"/>
<keyword evidence="5" id="KW-0479">Metal-binding</keyword>
<evidence type="ECO:0000256" key="9">
    <source>
        <dbReference type="ARBA" id="ARBA00023242"/>
    </source>
</evidence>
<sequence length="423" mass="48025">EKLKKLVKDLRHNDLKLILNFAKRNSSGRKQELLERLNDVIDCGCPVSLAVKINEMSKKRNALNANSKLSSVASARDRGGTTISHTFTHATELEKSKKTNEADKDNNNSVNSSSSNENSSSSSGSLDIPFYPDVRFRHLPFYDFCDDLLKPIGMKDKNLGSKNNPKFAKYEFFLTPQQAKKIKDSQIMIDECMIEYGVQVLLRYCLLETTAEQDDNLPPKLCVHVNTKLITLPNFITPSHMGIEPKRPNRPLDITHACELNPLKPNFVSMTWVSDPVHNHCFGITLCKKLNCTTLLNRLKQNCSRHPDLTRALIKEKLAVNIDNEISFTCLKISLICPLGKTRLVLPCRSSNCSHLQCFDASTYLQMNDKKPTWVCPICDKLARYDSLIIDGLFIEILQKVKDTNEIQFLEDGNWKPIVKKQQ</sequence>
<dbReference type="Gene3D" id="2.60.120.780">
    <property type="entry name" value="PINIT domain"/>
    <property type="match status" value="1"/>
</dbReference>
<dbReference type="HOGENOM" id="CLU_020768_1_1_1"/>
<reference evidence="16" key="3">
    <citation type="submission" date="2015-06" db="UniProtKB">
        <authorList>
            <consortium name="EnsemblMetazoa"/>
        </authorList>
    </citation>
    <scope>IDENTIFICATION</scope>
</reference>
<evidence type="ECO:0000313" key="15">
    <source>
        <dbReference type="EMBL" id="ESO01330.1"/>
    </source>
</evidence>
<evidence type="ECO:0000256" key="11">
    <source>
        <dbReference type="SAM" id="MobiDB-lite"/>
    </source>
</evidence>
<evidence type="ECO:0000256" key="1">
    <source>
        <dbReference type="ARBA" id="ARBA00004123"/>
    </source>
</evidence>
<dbReference type="PROSITE" id="PS51466">
    <property type="entry name" value="PINIT"/>
    <property type="match status" value="1"/>
</dbReference>
<dbReference type="InterPro" id="IPR013083">
    <property type="entry name" value="Znf_RING/FYVE/PHD"/>
</dbReference>
<keyword evidence="17" id="KW-1185">Reference proteome</keyword>
<dbReference type="PROSITE" id="PS51044">
    <property type="entry name" value="ZF_SP_RING"/>
    <property type="match status" value="1"/>
</dbReference>
<comment type="subcellular location">
    <subcellularLocation>
        <location evidence="1">Nucleus</location>
    </subcellularLocation>
</comment>
<comment type="similarity">
    <text evidence="3">Belongs to the PIAS family.</text>
</comment>
<dbReference type="Gene3D" id="1.10.720.30">
    <property type="entry name" value="SAP domain"/>
    <property type="match status" value="1"/>
</dbReference>
<reference evidence="17" key="1">
    <citation type="submission" date="2012-12" db="EMBL/GenBank/DDBJ databases">
        <authorList>
            <person name="Hellsten U."/>
            <person name="Grimwood J."/>
            <person name="Chapman J.A."/>
            <person name="Shapiro H."/>
            <person name="Aerts A."/>
            <person name="Otillar R.P."/>
            <person name="Terry A.Y."/>
            <person name="Boore J.L."/>
            <person name="Simakov O."/>
            <person name="Marletaz F."/>
            <person name="Cho S.-J."/>
            <person name="Edsinger-Gonzales E."/>
            <person name="Havlak P."/>
            <person name="Kuo D.-H."/>
            <person name="Larsson T."/>
            <person name="Lv J."/>
            <person name="Arendt D."/>
            <person name="Savage R."/>
            <person name="Osoegawa K."/>
            <person name="de Jong P."/>
            <person name="Lindberg D.R."/>
            <person name="Seaver E.C."/>
            <person name="Weisblat D.A."/>
            <person name="Putnam N.H."/>
            <person name="Grigoriev I.V."/>
            <person name="Rokhsar D.S."/>
        </authorList>
    </citation>
    <scope>NUCLEOTIDE SEQUENCE</scope>
</reference>
<keyword evidence="9" id="KW-0539">Nucleus</keyword>
<dbReference type="InterPro" id="IPR003034">
    <property type="entry name" value="SAP_dom"/>
</dbReference>
<evidence type="ECO:0000313" key="17">
    <source>
        <dbReference type="Proteomes" id="UP000015101"/>
    </source>
</evidence>
<comment type="pathway">
    <text evidence="2">Protein modification; protein sumoylation.</text>
</comment>
<dbReference type="PROSITE" id="PS50800">
    <property type="entry name" value="SAP"/>
    <property type="match status" value="1"/>
</dbReference>
<dbReference type="Proteomes" id="UP000015101">
    <property type="component" value="Unassembled WGS sequence"/>
</dbReference>
<evidence type="ECO:0000313" key="16">
    <source>
        <dbReference type="EnsemblMetazoa" id="HelroP131399"/>
    </source>
</evidence>
<dbReference type="PANTHER" id="PTHR10782:SF94">
    <property type="entry name" value="SUPPRESSOR OF VARIEGATION 2-10, ISOFORM I"/>
    <property type="match status" value="1"/>
</dbReference>
<dbReference type="InterPro" id="IPR036361">
    <property type="entry name" value="SAP_dom_sf"/>
</dbReference>
<gene>
    <name evidence="16" type="primary">20196158</name>
    <name evidence="15" type="ORF">HELRODRAFT_131399</name>
</gene>
<dbReference type="InterPro" id="IPR004181">
    <property type="entry name" value="Znf_MIZ"/>
</dbReference>
<feature type="compositionally biased region" description="Basic and acidic residues" evidence="11">
    <location>
        <begin position="91"/>
        <end position="106"/>
    </location>
</feature>
<reference evidence="15 17" key="2">
    <citation type="journal article" date="2013" name="Nature">
        <title>Insights into bilaterian evolution from three spiralian genomes.</title>
        <authorList>
            <person name="Simakov O."/>
            <person name="Marletaz F."/>
            <person name="Cho S.J."/>
            <person name="Edsinger-Gonzales E."/>
            <person name="Havlak P."/>
            <person name="Hellsten U."/>
            <person name="Kuo D.H."/>
            <person name="Larsson T."/>
            <person name="Lv J."/>
            <person name="Arendt D."/>
            <person name="Savage R."/>
            <person name="Osoegawa K."/>
            <person name="de Jong P."/>
            <person name="Grimwood J."/>
            <person name="Chapman J.A."/>
            <person name="Shapiro H."/>
            <person name="Aerts A."/>
            <person name="Otillar R.P."/>
            <person name="Terry A.Y."/>
            <person name="Boore J.L."/>
            <person name="Grigoriev I.V."/>
            <person name="Lindberg D.R."/>
            <person name="Seaver E.C."/>
            <person name="Weisblat D.A."/>
            <person name="Putnam N.H."/>
            <person name="Rokhsar D.S."/>
        </authorList>
    </citation>
    <scope>NUCLEOTIDE SEQUENCE</scope>
</reference>
<dbReference type="GO" id="GO:0003712">
    <property type="term" value="F:transcription coregulator activity"/>
    <property type="evidence" value="ECO:0000318"/>
    <property type="project" value="GO_Central"/>
</dbReference>
<dbReference type="SUPFAM" id="SSF68906">
    <property type="entry name" value="SAP domain"/>
    <property type="match status" value="1"/>
</dbReference>
<dbReference type="InterPro" id="IPR023321">
    <property type="entry name" value="PINIT"/>
</dbReference>
<dbReference type="KEGG" id="hro:HELRODRAFT_131399"/>
<dbReference type="GO" id="GO:0000785">
    <property type="term" value="C:chromatin"/>
    <property type="evidence" value="ECO:0000318"/>
    <property type="project" value="GO_Central"/>
</dbReference>
<dbReference type="EMBL" id="AMQM01005072">
    <property type="status" value="NOT_ANNOTATED_CDS"/>
    <property type="molecule type" value="Genomic_DNA"/>
</dbReference>
<dbReference type="GeneID" id="20196158"/>
<evidence type="ECO:0000256" key="8">
    <source>
        <dbReference type="ARBA" id="ARBA00022833"/>
    </source>
</evidence>
<protein>
    <recommendedName>
        <fullName evidence="18">SP-RING-type domain-containing protein</fullName>
    </recommendedName>
</protein>
<dbReference type="EnsemblMetazoa" id="HelroT131399">
    <property type="protein sequence ID" value="HelroP131399"/>
    <property type="gene ID" value="HelroG131399"/>
</dbReference>
<dbReference type="Pfam" id="PF14324">
    <property type="entry name" value="PINIT"/>
    <property type="match status" value="1"/>
</dbReference>
<evidence type="ECO:0000256" key="4">
    <source>
        <dbReference type="ARBA" id="ARBA00022679"/>
    </source>
</evidence>
<dbReference type="Pfam" id="PF02891">
    <property type="entry name" value="zf-MIZ"/>
    <property type="match status" value="1"/>
</dbReference>
<organism evidence="16 17">
    <name type="scientific">Helobdella robusta</name>
    <name type="common">Californian leech</name>
    <dbReference type="NCBI Taxonomy" id="6412"/>
    <lineage>
        <taxon>Eukaryota</taxon>
        <taxon>Metazoa</taxon>
        <taxon>Spiralia</taxon>
        <taxon>Lophotrochozoa</taxon>
        <taxon>Annelida</taxon>
        <taxon>Clitellata</taxon>
        <taxon>Hirudinea</taxon>
        <taxon>Rhynchobdellida</taxon>
        <taxon>Glossiphoniidae</taxon>
        <taxon>Helobdella</taxon>
    </lineage>
</organism>
<dbReference type="RefSeq" id="XP_009020566.1">
    <property type="nucleotide sequence ID" value="XM_009022318.1"/>
</dbReference>
<dbReference type="CTD" id="20196158"/>
<evidence type="ECO:0000256" key="3">
    <source>
        <dbReference type="ARBA" id="ARBA00005383"/>
    </source>
</evidence>
<evidence type="ECO:0008006" key="18">
    <source>
        <dbReference type="Google" id="ProtNLM"/>
    </source>
</evidence>
<evidence type="ECO:0000256" key="5">
    <source>
        <dbReference type="ARBA" id="ARBA00022723"/>
    </source>
</evidence>
<evidence type="ECO:0000259" key="13">
    <source>
        <dbReference type="PROSITE" id="PS51044"/>
    </source>
</evidence>
<dbReference type="STRING" id="6412.T1EHV8"/>
<evidence type="ECO:0000259" key="12">
    <source>
        <dbReference type="PROSITE" id="PS50800"/>
    </source>
</evidence>
<name>T1EHV8_HELRO</name>
<feature type="domain" description="SP-RING-type" evidence="13">
    <location>
        <begin position="322"/>
        <end position="403"/>
    </location>
</feature>
<dbReference type="OMA" id="RAMYQHP"/>
<dbReference type="GO" id="GO:0006357">
    <property type="term" value="P:regulation of transcription by RNA polymerase II"/>
    <property type="evidence" value="ECO:0000318"/>
    <property type="project" value="GO_Central"/>
</dbReference>
<dbReference type="GO" id="GO:0061665">
    <property type="term" value="F:SUMO ligase activity"/>
    <property type="evidence" value="ECO:0000318"/>
    <property type="project" value="GO_Central"/>
</dbReference>
<feature type="region of interest" description="Disordered" evidence="11">
    <location>
        <begin position="69"/>
        <end position="125"/>
    </location>
</feature>
<evidence type="ECO:0000256" key="10">
    <source>
        <dbReference type="PROSITE-ProRule" id="PRU00452"/>
    </source>
</evidence>
<dbReference type="GO" id="GO:0008270">
    <property type="term" value="F:zinc ion binding"/>
    <property type="evidence" value="ECO:0007669"/>
    <property type="project" value="UniProtKB-KW"/>
</dbReference>
<dbReference type="FunFam" id="2.60.120.780:FF:000001">
    <property type="entry name" value="E3 SUMO-protein ligase PIAS2 isoform X1"/>
    <property type="match status" value="1"/>
</dbReference>
<keyword evidence="6 10" id="KW-0863">Zinc-finger</keyword>
<dbReference type="Gene3D" id="3.30.40.10">
    <property type="entry name" value="Zinc/RING finger domain, C3HC4 (zinc finger)"/>
    <property type="match status" value="1"/>
</dbReference>
<dbReference type="InParanoid" id="T1EHV8"/>
<dbReference type="InterPro" id="IPR038654">
    <property type="entry name" value="PINIT_sf"/>
</dbReference>
<evidence type="ECO:0000256" key="6">
    <source>
        <dbReference type="ARBA" id="ARBA00022771"/>
    </source>
</evidence>
<dbReference type="GO" id="GO:0016925">
    <property type="term" value="P:protein sumoylation"/>
    <property type="evidence" value="ECO:0000318"/>
    <property type="project" value="GO_Central"/>
</dbReference>
<feature type="compositionally biased region" description="Low complexity" evidence="11">
    <location>
        <begin position="107"/>
        <end position="125"/>
    </location>
</feature>
<dbReference type="EMBL" id="KB096785">
    <property type="protein sequence ID" value="ESO01330.1"/>
    <property type="molecule type" value="Genomic_DNA"/>
</dbReference>
<accession>T1EHV8</accession>
<dbReference type="UniPathway" id="UPA00886"/>
<dbReference type="PANTHER" id="PTHR10782">
    <property type="entry name" value="ZINC FINGER MIZ DOMAIN-CONTAINING PROTEIN"/>
    <property type="match status" value="1"/>
</dbReference>
<evidence type="ECO:0000256" key="2">
    <source>
        <dbReference type="ARBA" id="ARBA00004718"/>
    </source>
</evidence>
<feature type="domain" description="PINIT" evidence="14">
    <location>
        <begin position="118"/>
        <end position="290"/>
    </location>
</feature>